<evidence type="ECO:0000313" key="11">
    <source>
        <dbReference type="EMBL" id="GGJ91669.1"/>
    </source>
</evidence>
<evidence type="ECO:0000256" key="9">
    <source>
        <dbReference type="HAMAP-Rule" id="MF_00151"/>
    </source>
</evidence>
<feature type="binding site" evidence="9">
    <location>
        <position position="9"/>
    </location>
    <ligand>
        <name>substrate</name>
    </ligand>
</feature>
<keyword evidence="3 9" id="KW-0548">Nucleotidyltransferase</keyword>
<feature type="binding site" evidence="9">
    <location>
        <begin position="123"/>
        <end position="129"/>
    </location>
    <ligand>
        <name>ATP</name>
        <dbReference type="ChEBI" id="CHEBI:30616"/>
    </ligand>
</feature>
<feature type="binding site" evidence="9">
    <location>
        <position position="73"/>
    </location>
    <ligand>
        <name>substrate</name>
    </ligand>
</feature>
<dbReference type="NCBIfam" id="TIGR00125">
    <property type="entry name" value="cyt_tran_rel"/>
    <property type="match status" value="1"/>
</dbReference>
<keyword evidence="5 9" id="KW-0067">ATP-binding</keyword>
<comment type="catalytic activity">
    <reaction evidence="8 9">
        <text>(R)-4'-phosphopantetheine + ATP + H(+) = 3'-dephospho-CoA + diphosphate</text>
        <dbReference type="Rhea" id="RHEA:19801"/>
        <dbReference type="ChEBI" id="CHEBI:15378"/>
        <dbReference type="ChEBI" id="CHEBI:30616"/>
        <dbReference type="ChEBI" id="CHEBI:33019"/>
        <dbReference type="ChEBI" id="CHEBI:57328"/>
        <dbReference type="ChEBI" id="CHEBI:61723"/>
        <dbReference type="EC" id="2.7.7.3"/>
    </reaction>
</comment>
<evidence type="ECO:0000256" key="5">
    <source>
        <dbReference type="ARBA" id="ARBA00022840"/>
    </source>
</evidence>
<comment type="cofactor">
    <cofactor evidence="9">
        <name>Mg(2+)</name>
        <dbReference type="ChEBI" id="CHEBI:18420"/>
    </cofactor>
</comment>
<dbReference type="FunFam" id="3.40.50.620:FF:000012">
    <property type="entry name" value="Phosphopantetheine adenylyltransferase"/>
    <property type="match status" value="1"/>
</dbReference>
<dbReference type="Gene3D" id="3.40.50.620">
    <property type="entry name" value="HUPs"/>
    <property type="match status" value="1"/>
</dbReference>
<feature type="binding site" evidence="9">
    <location>
        <position position="41"/>
    </location>
    <ligand>
        <name>substrate</name>
    </ligand>
</feature>
<evidence type="ECO:0000256" key="3">
    <source>
        <dbReference type="ARBA" id="ARBA00022695"/>
    </source>
</evidence>
<evidence type="ECO:0000256" key="7">
    <source>
        <dbReference type="ARBA" id="ARBA00022993"/>
    </source>
</evidence>
<dbReference type="CDD" id="cd02163">
    <property type="entry name" value="PPAT"/>
    <property type="match status" value="1"/>
</dbReference>
<dbReference type="EC" id="2.7.7.3" evidence="9"/>
<evidence type="ECO:0000259" key="10">
    <source>
        <dbReference type="Pfam" id="PF01467"/>
    </source>
</evidence>
<feature type="binding site" evidence="9">
    <location>
        <position position="17"/>
    </location>
    <ligand>
        <name>ATP</name>
        <dbReference type="ChEBI" id="CHEBI:30616"/>
    </ligand>
</feature>
<comment type="function">
    <text evidence="9">Reversibly transfers an adenylyl group from ATP to 4'-phosphopantetheine, yielding dephospho-CoA (dPCoA) and pyrophosphate.</text>
</comment>
<comment type="subcellular location">
    <subcellularLocation>
        <location evidence="9">Cytoplasm</location>
    </subcellularLocation>
</comment>
<reference evidence="11" key="2">
    <citation type="submission" date="2020-09" db="EMBL/GenBank/DDBJ databases">
        <authorList>
            <person name="Sun Q."/>
            <person name="Ohkuma M."/>
        </authorList>
    </citation>
    <scope>NUCLEOTIDE SEQUENCE</scope>
    <source>
        <strain evidence="11">JCM 14719</strain>
    </source>
</reference>
<dbReference type="EMBL" id="BMOF01000002">
    <property type="protein sequence ID" value="GGJ91669.1"/>
    <property type="molecule type" value="Genomic_DNA"/>
</dbReference>
<organism evidence="11 12">
    <name type="scientific">Calditerricola satsumensis</name>
    <dbReference type="NCBI Taxonomy" id="373054"/>
    <lineage>
        <taxon>Bacteria</taxon>
        <taxon>Bacillati</taxon>
        <taxon>Bacillota</taxon>
        <taxon>Bacilli</taxon>
        <taxon>Bacillales</taxon>
        <taxon>Bacillaceae</taxon>
        <taxon>Calditerricola</taxon>
    </lineage>
</organism>
<dbReference type="NCBIfam" id="TIGR01510">
    <property type="entry name" value="coaD_prev_kdtB"/>
    <property type="match status" value="1"/>
</dbReference>
<dbReference type="RefSeq" id="WP_188816543.1">
    <property type="nucleotide sequence ID" value="NZ_BMOF01000002.1"/>
</dbReference>
<dbReference type="HAMAP" id="MF_00151">
    <property type="entry name" value="PPAT_bact"/>
    <property type="match status" value="1"/>
</dbReference>
<dbReference type="InterPro" id="IPR014729">
    <property type="entry name" value="Rossmann-like_a/b/a_fold"/>
</dbReference>
<feature type="binding site" evidence="9">
    <location>
        <position position="87"/>
    </location>
    <ligand>
        <name>substrate</name>
    </ligand>
</feature>
<comment type="pathway">
    <text evidence="9">Cofactor biosynthesis; coenzyme A biosynthesis; CoA from (R)-pantothenate: step 4/5.</text>
</comment>
<dbReference type="GO" id="GO:0005524">
    <property type="term" value="F:ATP binding"/>
    <property type="evidence" value="ECO:0007669"/>
    <property type="project" value="UniProtKB-KW"/>
</dbReference>
<comment type="subunit">
    <text evidence="9">Homohexamer.</text>
</comment>
<reference evidence="11" key="1">
    <citation type="journal article" date="2014" name="Int. J. Syst. Evol. Microbiol.">
        <title>Complete genome sequence of Corynebacterium casei LMG S-19264T (=DSM 44701T), isolated from a smear-ripened cheese.</title>
        <authorList>
            <consortium name="US DOE Joint Genome Institute (JGI-PGF)"/>
            <person name="Walter F."/>
            <person name="Albersmeier A."/>
            <person name="Kalinowski J."/>
            <person name="Ruckert C."/>
        </authorList>
    </citation>
    <scope>NUCLEOTIDE SEQUENCE</scope>
    <source>
        <strain evidence="11">JCM 14719</strain>
    </source>
</reference>
<dbReference type="InterPro" id="IPR004821">
    <property type="entry name" value="Cyt_trans-like"/>
</dbReference>
<proteinExistence type="inferred from homology"/>
<evidence type="ECO:0000313" key="12">
    <source>
        <dbReference type="Proteomes" id="UP000637720"/>
    </source>
</evidence>
<keyword evidence="7 9" id="KW-0173">Coenzyme A biosynthesis</keyword>
<feature type="binding site" evidence="9">
    <location>
        <begin position="9"/>
        <end position="10"/>
    </location>
    <ligand>
        <name>ATP</name>
        <dbReference type="ChEBI" id="CHEBI:30616"/>
    </ligand>
</feature>
<feature type="site" description="Transition state stabilizer" evidence="9">
    <location>
        <position position="17"/>
    </location>
</feature>
<dbReference type="PANTHER" id="PTHR21342">
    <property type="entry name" value="PHOSPHOPANTETHEINE ADENYLYLTRANSFERASE"/>
    <property type="match status" value="1"/>
</dbReference>
<feature type="binding site" evidence="9">
    <location>
        <position position="98"/>
    </location>
    <ligand>
        <name>ATP</name>
        <dbReference type="ChEBI" id="CHEBI:30616"/>
    </ligand>
</feature>
<dbReference type="GO" id="GO:0004595">
    <property type="term" value="F:pantetheine-phosphate adenylyltransferase activity"/>
    <property type="evidence" value="ECO:0007669"/>
    <property type="project" value="UniProtKB-UniRule"/>
</dbReference>
<dbReference type="GO" id="GO:0015937">
    <property type="term" value="P:coenzyme A biosynthetic process"/>
    <property type="evidence" value="ECO:0007669"/>
    <property type="project" value="UniProtKB-UniRule"/>
</dbReference>
<sequence>MIVAVYPGSFDPVTYGHLDIIQRGAKVFDKVIVAVLRNRNKTPLFTVEERVELLKAVTQDIPNVEVDFFHGLLVDYMRQKGARVIIKGLRAVSDFEYEMQMASINRKLNDEVETFFMMTNNQYSFLSSSIVKEVARFGGPVNDLVPPIVEEALRRKYAELAAEASAPAQAAKGPRADERR</sequence>
<name>A0A8J3F981_9BACI</name>
<comment type="similarity">
    <text evidence="9">Belongs to the bacterial CoaD family.</text>
</comment>
<keyword evidence="4 9" id="KW-0547">Nucleotide-binding</keyword>
<dbReference type="PRINTS" id="PR01020">
    <property type="entry name" value="LPSBIOSNTHSS"/>
</dbReference>
<accession>A0A8J3F981</accession>
<comment type="caution">
    <text evidence="11">The sequence shown here is derived from an EMBL/GenBank/DDBJ whole genome shotgun (WGS) entry which is preliminary data.</text>
</comment>
<evidence type="ECO:0000256" key="1">
    <source>
        <dbReference type="ARBA" id="ARBA00022490"/>
    </source>
</evidence>
<dbReference type="Pfam" id="PF01467">
    <property type="entry name" value="CTP_transf_like"/>
    <property type="match status" value="1"/>
</dbReference>
<dbReference type="InterPro" id="IPR001980">
    <property type="entry name" value="PPAT"/>
</dbReference>
<dbReference type="UniPathway" id="UPA00241">
    <property type="reaction ID" value="UER00355"/>
</dbReference>
<keyword evidence="2 9" id="KW-0808">Transferase</keyword>
<evidence type="ECO:0000256" key="8">
    <source>
        <dbReference type="ARBA" id="ARBA00029346"/>
    </source>
</evidence>
<dbReference type="AlphaFoldDB" id="A0A8J3F981"/>
<dbReference type="GO" id="GO:0005737">
    <property type="term" value="C:cytoplasm"/>
    <property type="evidence" value="ECO:0007669"/>
    <property type="project" value="UniProtKB-SubCell"/>
</dbReference>
<dbReference type="SUPFAM" id="SSF52374">
    <property type="entry name" value="Nucleotidylyl transferase"/>
    <property type="match status" value="1"/>
</dbReference>
<feature type="binding site" evidence="9">
    <location>
        <begin position="88"/>
        <end position="90"/>
    </location>
    <ligand>
        <name>ATP</name>
        <dbReference type="ChEBI" id="CHEBI:30616"/>
    </ligand>
</feature>
<evidence type="ECO:0000256" key="2">
    <source>
        <dbReference type="ARBA" id="ARBA00022679"/>
    </source>
</evidence>
<gene>
    <name evidence="9 11" type="primary">coaD</name>
    <name evidence="11" type="ORF">GCM10007043_01740</name>
</gene>
<dbReference type="Proteomes" id="UP000637720">
    <property type="component" value="Unassembled WGS sequence"/>
</dbReference>
<feature type="domain" description="Cytidyltransferase-like" evidence="10">
    <location>
        <begin position="5"/>
        <end position="133"/>
    </location>
</feature>
<keyword evidence="6 9" id="KW-0460">Magnesium</keyword>
<evidence type="ECO:0000256" key="4">
    <source>
        <dbReference type="ARBA" id="ARBA00022741"/>
    </source>
</evidence>
<keyword evidence="12" id="KW-1185">Reference proteome</keyword>
<keyword evidence="1 9" id="KW-0963">Cytoplasm</keyword>
<evidence type="ECO:0000256" key="6">
    <source>
        <dbReference type="ARBA" id="ARBA00022842"/>
    </source>
</evidence>
<protein>
    <recommendedName>
        <fullName evidence="9">Phosphopantetheine adenylyltransferase</fullName>
        <ecNumber evidence="9">2.7.7.3</ecNumber>
    </recommendedName>
    <alternativeName>
        <fullName evidence="9">Dephospho-CoA pyrophosphorylase</fullName>
    </alternativeName>
    <alternativeName>
        <fullName evidence="9">Pantetheine-phosphate adenylyltransferase</fullName>
        <shortName evidence="9">PPAT</shortName>
    </alternativeName>
</protein>
<dbReference type="PANTHER" id="PTHR21342:SF1">
    <property type="entry name" value="PHOSPHOPANTETHEINE ADENYLYLTRANSFERASE"/>
    <property type="match status" value="1"/>
</dbReference>